<dbReference type="EMBL" id="UFQT01000394">
    <property type="protein sequence ID" value="SSX23954.1"/>
    <property type="molecule type" value="Genomic_DNA"/>
</dbReference>
<keyword evidence="7" id="KW-0238">DNA-binding</keyword>
<dbReference type="VEuPathDB" id="VectorBase:CSON009853"/>
<feature type="binding site" evidence="11">
    <location>
        <position position="49"/>
    </location>
    <ligand>
        <name>Zn(2+)</name>
        <dbReference type="ChEBI" id="CHEBI:29105"/>
    </ligand>
</feature>
<evidence type="ECO:0000256" key="8">
    <source>
        <dbReference type="ARBA" id="ARBA00023163"/>
    </source>
</evidence>
<keyword evidence="8" id="KW-0804">Transcription</keyword>
<gene>
    <name evidence="14" type="primary">CSON009853</name>
</gene>
<feature type="binding site" evidence="11">
    <location>
        <position position="46"/>
    </location>
    <ligand>
        <name>Zn(2+)</name>
        <dbReference type="ChEBI" id="CHEBI:29105"/>
    </ligand>
</feature>
<feature type="domain" description="C2H2-type" evidence="12">
    <location>
        <begin position="699"/>
        <end position="726"/>
    </location>
</feature>
<keyword evidence="9" id="KW-0539">Nucleus</keyword>
<dbReference type="SMART" id="SM00355">
    <property type="entry name" value="ZnF_C2H2"/>
    <property type="match status" value="16"/>
</dbReference>
<protein>
    <submittedName>
        <fullName evidence="14">CSON009853 protein</fullName>
    </submittedName>
</protein>
<evidence type="ECO:0000256" key="6">
    <source>
        <dbReference type="ARBA" id="ARBA00023015"/>
    </source>
</evidence>
<dbReference type="Gene3D" id="3.30.160.60">
    <property type="entry name" value="Classic Zinc Finger"/>
    <property type="match status" value="8"/>
</dbReference>
<comment type="subcellular location">
    <subcellularLocation>
        <location evidence="1">Nucleus</location>
    </subcellularLocation>
</comment>
<dbReference type="Pfam" id="PF12874">
    <property type="entry name" value="zf-met"/>
    <property type="match status" value="1"/>
</dbReference>
<evidence type="ECO:0000256" key="7">
    <source>
        <dbReference type="ARBA" id="ARBA00023125"/>
    </source>
</evidence>
<keyword evidence="6" id="KW-0805">Transcription regulation</keyword>
<dbReference type="PANTHER" id="PTHR24393:SF34">
    <property type="entry name" value="PR_SET DOMAIN 13"/>
    <property type="match status" value="1"/>
</dbReference>
<dbReference type="InterPro" id="IPR012934">
    <property type="entry name" value="Znf_AD"/>
</dbReference>
<evidence type="ECO:0000256" key="2">
    <source>
        <dbReference type="ARBA" id="ARBA00022723"/>
    </source>
</evidence>
<dbReference type="InterPro" id="IPR036236">
    <property type="entry name" value="Znf_C2H2_sf"/>
</dbReference>
<dbReference type="FunFam" id="3.30.160.60:FF:000446">
    <property type="entry name" value="Zinc finger protein"/>
    <property type="match status" value="1"/>
</dbReference>
<feature type="domain" description="ZAD" evidence="13">
    <location>
        <begin position="366"/>
        <end position="450"/>
    </location>
</feature>
<feature type="domain" description="C2H2-type" evidence="12">
    <location>
        <begin position="295"/>
        <end position="320"/>
    </location>
</feature>
<keyword evidence="3" id="KW-0677">Repeat</keyword>
<dbReference type="SUPFAM" id="SSF57716">
    <property type="entry name" value="Glucocorticoid receptor-like (DNA-binding domain)"/>
    <property type="match status" value="1"/>
</dbReference>
<feature type="domain" description="C2H2-type" evidence="12">
    <location>
        <begin position="181"/>
        <end position="208"/>
    </location>
</feature>
<evidence type="ECO:0000256" key="3">
    <source>
        <dbReference type="ARBA" id="ARBA00022737"/>
    </source>
</evidence>
<feature type="domain" description="C2H2-type" evidence="12">
    <location>
        <begin position="619"/>
        <end position="641"/>
    </location>
</feature>
<accession>A0A336M133</accession>
<feature type="domain" description="ZAD" evidence="13">
    <location>
        <begin position="2"/>
        <end position="73"/>
    </location>
</feature>
<organism evidence="14">
    <name type="scientific">Culicoides sonorensis</name>
    <name type="common">Biting midge</name>
    <dbReference type="NCBI Taxonomy" id="179676"/>
    <lineage>
        <taxon>Eukaryota</taxon>
        <taxon>Metazoa</taxon>
        <taxon>Ecdysozoa</taxon>
        <taxon>Arthropoda</taxon>
        <taxon>Hexapoda</taxon>
        <taxon>Insecta</taxon>
        <taxon>Pterygota</taxon>
        <taxon>Neoptera</taxon>
        <taxon>Endopterygota</taxon>
        <taxon>Diptera</taxon>
        <taxon>Nematocera</taxon>
        <taxon>Chironomoidea</taxon>
        <taxon>Ceratopogonidae</taxon>
        <taxon>Ceratopogoninae</taxon>
        <taxon>Culicoides</taxon>
        <taxon>Monoculicoides</taxon>
    </lineage>
</organism>
<feature type="domain" description="C2H2-type" evidence="12">
    <location>
        <begin position="558"/>
        <end position="585"/>
    </location>
</feature>
<sequence length="808" mass="95291">MNLCRACRVLERKIPHQSIFELNLDKTYENLTQIQLSLNSSNNFICSKCINLLQSFEKFRSTCIESHKYFEEQEFNQISIKILPESPCEQIEFQKVLIEEIEIKEEVPEIETLIHEHAVNGSIKEIEIEKNESEQKLIELPDQYNECKSNEKEEKARKRENGSTDNEKEVFNLLDHQKKIYVCSICKKMCKNSKSLTDHKTSHREGRYLCHYCGFKAKKKKYILSHIQSRHIEKDYGRAGDFACDLCERRYLTQFRLDQHKPIHKIVLSPCPICAKLVKNINTHIKAHENPSQRFTCDECGRSYKTESNLIQHKIVHQNKIFACKVCGREFNAPPKLQQHMRIHKPDRQNIHVIIVAILLANERNFICTVCSFAFKNPSALKKHMHIHNNTKPYMCKICDFDKTYENLTQIQLSLNSSNNFICSKCINLLKSFEKFRSTCIESHKYFEEQEFNEISIKIIPESPCDPIEFQKVLIEEIEIKEEVPEIETHINDQPVNGSIEEIKIEKNEGEQKPKELPDQYNECKVKEKEKMAGKKENGSSDNEKEIFNLLDHQKKIFVCSVCKKMFRNRKALTNHKIYHKEGRYICHYCGFKAKMKRFILSHIQTRHIEKDYGRVGDYACDLCDRRYLTQYRLDQHKPMHKIVLSPCPICAKLVRNINTHIRAHENPSQRFTCDECGRSYKSESNLIQHKIVHQNKIFACKVCGREFNAPQNLQQHMRIHKPDRRTYPCNHCSHVFTFKSALNLHLRMLTNERNFICTVCSFAFKTSLDLKRHMHIHNNTKPFMCKDCNFGSWKKHKYLDHLKTSHS</sequence>
<evidence type="ECO:0000256" key="4">
    <source>
        <dbReference type="ARBA" id="ARBA00022771"/>
    </source>
</evidence>
<dbReference type="GO" id="GO:0000978">
    <property type="term" value="F:RNA polymerase II cis-regulatory region sequence-specific DNA binding"/>
    <property type="evidence" value="ECO:0007669"/>
    <property type="project" value="TreeGrafter"/>
</dbReference>
<feature type="binding site" evidence="11">
    <location>
        <position position="371"/>
    </location>
    <ligand>
        <name>Zn(2+)</name>
        <dbReference type="ChEBI" id="CHEBI:29105"/>
    </ligand>
</feature>
<feature type="binding site" evidence="11">
    <location>
        <position position="368"/>
    </location>
    <ligand>
        <name>Zn(2+)</name>
        <dbReference type="ChEBI" id="CHEBI:29105"/>
    </ligand>
</feature>
<dbReference type="OMA" id="TCIESHK"/>
<feature type="domain" description="C2H2-type" evidence="12">
    <location>
        <begin position="242"/>
        <end position="264"/>
    </location>
</feature>
<dbReference type="SMART" id="SM00868">
    <property type="entry name" value="zf-AD"/>
    <property type="match status" value="2"/>
</dbReference>
<evidence type="ECO:0000259" key="13">
    <source>
        <dbReference type="PROSITE" id="PS51915"/>
    </source>
</evidence>
<feature type="binding site" evidence="11">
    <location>
        <position position="4"/>
    </location>
    <ligand>
        <name>Zn(2+)</name>
        <dbReference type="ChEBI" id="CHEBI:29105"/>
    </ligand>
</feature>
<feature type="domain" description="C2H2-type" evidence="12">
    <location>
        <begin position="756"/>
        <end position="783"/>
    </location>
</feature>
<feature type="binding site" evidence="11">
    <location>
        <position position="423"/>
    </location>
    <ligand>
        <name>Zn(2+)</name>
        <dbReference type="ChEBI" id="CHEBI:29105"/>
    </ligand>
</feature>
<evidence type="ECO:0000256" key="9">
    <source>
        <dbReference type="ARBA" id="ARBA00023242"/>
    </source>
</evidence>
<dbReference type="GO" id="GO:0005634">
    <property type="term" value="C:nucleus"/>
    <property type="evidence" value="ECO:0007669"/>
    <property type="project" value="UniProtKB-SubCell"/>
</dbReference>
<dbReference type="PANTHER" id="PTHR24393">
    <property type="entry name" value="ZINC FINGER PROTEIN"/>
    <property type="match status" value="1"/>
</dbReference>
<dbReference type="AlphaFoldDB" id="A0A336M133"/>
<keyword evidence="2 11" id="KW-0479">Metal-binding</keyword>
<dbReference type="PROSITE" id="PS00028">
    <property type="entry name" value="ZINC_FINGER_C2H2_1"/>
    <property type="match status" value="10"/>
</dbReference>
<dbReference type="FunFam" id="3.30.160.60:FF:000646">
    <property type="entry name" value="Myeloid zinc finger 1"/>
    <property type="match status" value="1"/>
</dbReference>
<dbReference type="Pfam" id="PF00096">
    <property type="entry name" value="zf-C2H2"/>
    <property type="match status" value="6"/>
</dbReference>
<dbReference type="SUPFAM" id="SSF57667">
    <property type="entry name" value="beta-beta-alpha zinc fingers"/>
    <property type="match status" value="6"/>
</dbReference>
<dbReference type="Pfam" id="PF07776">
    <property type="entry name" value="zf-AD"/>
    <property type="match status" value="2"/>
</dbReference>
<name>A0A336M133_CULSO</name>
<dbReference type="PROSITE" id="PS50157">
    <property type="entry name" value="ZINC_FINGER_C2H2_2"/>
    <property type="match status" value="11"/>
</dbReference>
<feature type="domain" description="C2H2-type" evidence="12">
    <location>
        <begin position="728"/>
        <end position="755"/>
    </location>
</feature>
<dbReference type="GO" id="GO:0008270">
    <property type="term" value="F:zinc ion binding"/>
    <property type="evidence" value="ECO:0007669"/>
    <property type="project" value="UniProtKB-UniRule"/>
</dbReference>
<feature type="binding site" evidence="11">
    <location>
        <position position="7"/>
    </location>
    <ligand>
        <name>Zn(2+)</name>
        <dbReference type="ChEBI" id="CHEBI:29105"/>
    </ligand>
</feature>
<feature type="binding site" evidence="11">
    <location>
        <position position="426"/>
    </location>
    <ligand>
        <name>Zn(2+)</name>
        <dbReference type="ChEBI" id="CHEBI:29105"/>
    </ligand>
</feature>
<keyword evidence="4 10" id="KW-0863">Zinc-finger</keyword>
<dbReference type="GO" id="GO:0001228">
    <property type="term" value="F:DNA-binding transcription activator activity, RNA polymerase II-specific"/>
    <property type="evidence" value="ECO:0007669"/>
    <property type="project" value="TreeGrafter"/>
</dbReference>
<dbReference type="Gene3D" id="1.10.8.1320">
    <property type="match status" value="1"/>
</dbReference>
<evidence type="ECO:0000256" key="1">
    <source>
        <dbReference type="ARBA" id="ARBA00004123"/>
    </source>
</evidence>
<evidence type="ECO:0000256" key="10">
    <source>
        <dbReference type="PROSITE-ProRule" id="PRU00042"/>
    </source>
</evidence>
<feature type="domain" description="C2H2-type" evidence="12">
    <location>
        <begin position="322"/>
        <end position="349"/>
    </location>
</feature>
<reference evidence="14" key="1">
    <citation type="submission" date="2018-07" db="EMBL/GenBank/DDBJ databases">
        <authorList>
            <person name="Quirk P.G."/>
            <person name="Krulwich T.A."/>
        </authorList>
    </citation>
    <scope>NUCLEOTIDE SEQUENCE</scope>
</reference>
<feature type="domain" description="C2H2-type" evidence="12">
    <location>
        <begin position="366"/>
        <end position="393"/>
    </location>
</feature>
<evidence type="ECO:0000256" key="5">
    <source>
        <dbReference type="ARBA" id="ARBA00022833"/>
    </source>
</evidence>
<dbReference type="InterPro" id="IPR013087">
    <property type="entry name" value="Znf_C2H2_type"/>
</dbReference>
<dbReference type="Pfam" id="PF13912">
    <property type="entry name" value="zf-C2H2_6"/>
    <property type="match status" value="1"/>
</dbReference>
<feature type="domain" description="C2H2-type" evidence="12">
    <location>
        <begin position="672"/>
        <end position="697"/>
    </location>
</feature>
<keyword evidence="5 11" id="KW-0862">Zinc</keyword>
<dbReference type="PROSITE" id="PS51915">
    <property type="entry name" value="ZAD"/>
    <property type="match status" value="2"/>
</dbReference>
<evidence type="ECO:0000256" key="11">
    <source>
        <dbReference type="PROSITE-ProRule" id="PRU01263"/>
    </source>
</evidence>
<evidence type="ECO:0000313" key="14">
    <source>
        <dbReference type="EMBL" id="SSX23954.1"/>
    </source>
</evidence>
<proteinExistence type="predicted"/>
<evidence type="ECO:0000259" key="12">
    <source>
        <dbReference type="PROSITE" id="PS50157"/>
    </source>
</evidence>